<accession>A0A158P782</accession>
<keyword evidence="5" id="KW-0966">Cell projection</keyword>
<dbReference type="InterPro" id="IPR010796">
    <property type="entry name" value="C2_B9-type_dom"/>
</dbReference>
<evidence type="ECO:0000313" key="7">
    <source>
        <dbReference type="WBParaSite" id="ACAC_0000208701-mRNA-1"/>
    </source>
</evidence>
<dbReference type="Proteomes" id="UP000035642">
    <property type="component" value="Unassembled WGS sequence"/>
</dbReference>
<dbReference type="PROSITE" id="PS51381">
    <property type="entry name" value="C2_B9"/>
    <property type="match status" value="1"/>
</dbReference>
<reference evidence="7" key="2">
    <citation type="submission" date="2016-04" db="UniProtKB">
        <authorList>
            <consortium name="WormBaseParasite"/>
        </authorList>
    </citation>
    <scope>IDENTIFICATION</scope>
</reference>
<dbReference type="PANTHER" id="PTHR12968">
    <property type="entry name" value="B9 DOMAIN-CONTAINING"/>
    <property type="match status" value="1"/>
</dbReference>
<proteinExistence type="predicted"/>
<dbReference type="GO" id="GO:0036038">
    <property type="term" value="C:MKS complex"/>
    <property type="evidence" value="ECO:0007669"/>
    <property type="project" value="TreeGrafter"/>
</dbReference>
<protein>
    <submittedName>
        <fullName evidence="7">Fibronectin type-III domain-containing protein</fullName>
    </submittedName>
</protein>
<evidence type="ECO:0000313" key="6">
    <source>
        <dbReference type="Proteomes" id="UP000035642"/>
    </source>
</evidence>
<reference evidence="6" key="1">
    <citation type="submission" date="2012-09" db="EMBL/GenBank/DDBJ databases">
        <authorList>
            <person name="Martin A.A."/>
        </authorList>
    </citation>
    <scope>NUCLEOTIDE SEQUENCE</scope>
</reference>
<keyword evidence="6" id="KW-1185">Reference proteome</keyword>
<evidence type="ECO:0000256" key="2">
    <source>
        <dbReference type="ARBA" id="ARBA00022490"/>
    </source>
</evidence>
<evidence type="ECO:0000256" key="3">
    <source>
        <dbReference type="ARBA" id="ARBA00022794"/>
    </source>
</evidence>
<organism evidence="6 7">
    <name type="scientific">Angiostrongylus cantonensis</name>
    <name type="common">Rat lungworm</name>
    <dbReference type="NCBI Taxonomy" id="6313"/>
    <lineage>
        <taxon>Eukaryota</taxon>
        <taxon>Metazoa</taxon>
        <taxon>Ecdysozoa</taxon>
        <taxon>Nematoda</taxon>
        <taxon>Chromadorea</taxon>
        <taxon>Rhabditida</taxon>
        <taxon>Rhabditina</taxon>
        <taxon>Rhabditomorpha</taxon>
        <taxon>Strongyloidea</taxon>
        <taxon>Metastrongylidae</taxon>
        <taxon>Angiostrongylus</taxon>
    </lineage>
</organism>
<evidence type="ECO:0000256" key="5">
    <source>
        <dbReference type="ARBA" id="ARBA00023273"/>
    </source>
</evidence>
<dbReference type="WBParaSite" id="ACAC_0000208701-mRNA-1">
    <property type="protein sequence ID" value="ACAC_0000208701-mRNA-1"/>
    <property type="gene ID" value="ACAC_0000208701"/>
</dbReference>
<keyword evidence="2" id="KW-0963">Cytoplasm</keyword>
<dbReference type="STRING" id="6313.A0A158P782"/>
<evidence type="ECO:0000256" key="4">
    <source>
        <dbReference type="ARBA" id="ARBA00023212"/>
    </source>
</evidence>
<comment type="subcellular location">
    <subcellularLocation>
        <location evidence="1">Cytoplasm</location>
        <location evidence="1">Cytoskeleton</location>
        <location evidence="1">Cilium basal body</location>
    </subcellularLocation>
</comment>
<keyword evidence="4" id="KW-0206">Cytoskeleton</keyword>
<name>A0A158P782_ANGCA</name>
<sequence>MESGSVFDFVGSAALMRFKVTLVKKDFNNLDDIVEGGVSEMFKSHTVDELQLQWQQKISLHTDQSNVQNDKWAARNPVVDLPLRRNHRTIRCDKKLMYIMMYQGSLNANYNDRDEYVICRITLLNERSMIFEPRLTHSGYRIQSKIGEYRVLLQVWDDNFTSIVQPLDRVTVVPPNLPEAQLFELPEEETVKVVCLTCIDYGSHFDYNSIWIEYVVYFPDDSICTTGNTEGQTSACTAGENGRYHFCWPIEFVVQATDISRFHVRFRVRSEDLWGRQYVAGYACLTVLLTPGRTDYRVECWRPIKTGDAVSELREFFIGQTIDIDFFNLEKGNGTVPRHLFGIGIGGYLLLYV</sequence>
<dbReference type="PANTHER" id="PTHR12968:SF4">
    <property type="entry name" value="TECTONIC-LIKE COMPLEX MEMBER MKS1"/>
    <property type="match status" value="1"/>
</dbReference>
<dbReference type="Pfam" id="PF07162">
    <property type="entry name" value="B9-C2"/>
    <property type="match status" value="1"/>
</dbReference>
<dbReference type="AlphaFoldDB" id="A0A158P782"/>
<evidence type="ECO:0000256" key="1">
    <source>
        <dbReference type="ARBA" id="ARBA00004120"/>
    </source>
</evidence>
<keyword evidence="3" id="KW-0970">Cilium biogenesis/degradation</keyword>
<dbReference type="GO" id="GO:0060271">
    <property type="term" value="P:cilium assembly"/>
    <property type="evidence" value="ECO:0007669"/>
    <property type="project" value="TreeGrafter"/>
</dbReference>